<evidence type="ECO:0000313" key="2">
    <source>
        <dbReference type="Proteomes" id="UP000250266"/>
    </source>
</evidence>
<gene>
    <name evidence="1" type="ORF">K432DRAFT_187606</name>
</gene>
<dbReference type="EMBL" id="KV744864">
    <property type="protein sequence ID" value="OCK83295.1"/>
    <property type="molecule type" value="Genomic_DNA"/>
</dbReference>
<proteinExistence type="predicted"/>
<protein>
    <submittedName>
        <fullName evidence="1">Uncharacterized protein</fullName>
    </submittedName>
</protein>
<accession>A0A8E2EGD0</accession>
<sequence>MSQTILICSNDVCPTGSTIRLARYSFTGDKIREICSPTSDLVTFEPRFEAVDQLGHFMLCLKFLIAGSTSSEFVQGYVNLEFDERTDSFGSKPPVLQTEPTGRHVYWKDTTYSFVCSKRSDQMALDCLGTWCVYLFRLLLDRYFQFQGWDCPAFRSNSPT</sequence>
<organism evidence="1 2">
    <name type="scientific">Lepidopterella palustris CBS 459.81</name>
    <dbReference type="NCBI Taxonomy" id="1314670"/>
    <lineage>
        <taxon>Eukaryota</taxon>
        <taxon>Fungi</taxon>
        <taxon>Dikarya</taxon>
        <taxon>Ascomycota</taxon>
        <taxon>Pezizomycotina</taxon>
        <taxon>Dothideomycetes</taxon>
        <taxon>Pleosporomycetidae</taxon>
        <taxon>Mytilinidiales</taxon>
        <taxon>Argynnaceae</taxon>
        <taxon>Lepidopterella</taxon>
    </lineage>
</organism>
<name>A0A8E2EGD0_9PEZI</name>
<evidence type="ECO:0000313" key="1">
    <source>
        <dbReference type="EMBL" id="OCK83295.1"/>
    </source>
</evidence>
<dbReference type="AlphaFoldDB" id="A0A8E2EGD0"/>
<reference evidence="1 2" key="1">
    <citation type="journal article" date="2016" name="Nat. Commun.">
        <title>Ectomycorrhizal ecology is imprinted in the genome of the dominant symbiotic fungus Cenococcum geophilum.</title>
        <authorList>
            <consortium name="DOE Joint Genome Institute"/>
            <person name="Peter M."/>
            <person name="Kohler A."/>
            <person name="Ohm R.A."/>
            <person name="Kuo A."/>
            <person name="Krutzmann J."/>
            <person name="Morin E."/>
            <person name="Arend M."/>
            <person name="Barry K.W."/>
            <person name="Binder M."/>
            <person name="Choi C."/>
            <person name="Clum A."/>
            <person name="Copeland A."/>
            <person name="Grisel N."/>
            <person name="Haridas S."/>
            <person name="Kipfer T."/>
            <person name="LaButti K."/>
            <person name="Lindquist E."/>
            <person name="Lipzen A."/>
            <person name="Maire R."/>
            <person name="Meier B."/>
            <person name="Mihaltcheva S."/>
            <person name="Molinier V."/>
            <person name="Murat C."/>
            <person name="Poggeler S."/>
            <person name="Quandt C.A."/>
            <person name="Sperisen C."/>
            <person name="Tritt A."/>
            <person name="Tisserant E."/>
            <person name="Crous P.W."/>
            <person name="Henrissat B."/>
            <person name="Nehls U."/>
            <person name="Egli S."/>
            <person name="Spatafora J.W."/>
            <person name="Grigoriev I.V."/>
            <person name="Martin F.M."/>
        </authorList>
    </citation>
    <scope>NUCLEOTIDE SEQUENCE [LARGE SCALE GENOMIC DNA]</scope>
    <source>
        <strain evidence="1 2">CBS 459.81</strain>
    </source>
</reference>
<keyword evidence="2" id="KW-1185">Reference proteome</keyword>
<dbReference type="Proteomes" id="UP000250266">
    <property type="component" value="Unassembled WGS sequence"/>
</dbReference>